<dbReference type="Pfam" id="PF05016">
    <property type="entry name" value="ParE_toxin"/>
    <property type="match status" value="1"/>
</dbReference>
<evidence type="ECO:0000313" key="2">
    <source>
        <dbReference type="EMBL" id="MDB8743217.1"/>
    </source>
</evidence>
<dbReference type="AlphaFoldDB" id="A0AAW6E297"/>
<dbReference type="Proteomes" id="UP001211421">
    <property type="component" value="Unassembled WGS sequence"/>
</dbReference>
<accession>A0AAW6E297</accession>
<comment type="caution">
    <text evidence="2">The sequence shown here is derived from an EMBL/GenBank/DDBJ whole genome shotgun (WGS) entry which is preliminary data.</text>
</comment>
<proteinExistence type="predicted"/>
<organism evidence="2 3">
    <name type="scientific">Ruminococcus bicirculans</name>
    <name type="common">ex Wegman et al. 2014</name>
    <dbReference type="NCBI Taxonomy" id="1160721"/>
    <lineage>
        <taxon>Bacteria</taxon>
        <taxon>Bacillati</taxon>
        <taxon>Bacillota</taxon>
        <taxon>Clostridia</taxon>
        <taxon>Eubacteriales</taxon>
        <taxon>Oscillospiraceae</taxon>
        <taxon>Ruminococcus</taxon>
    </lineage>
</organism>
<gene>
    <name evidence="2" type="ORF">PNV70_14220</name>
</gene>
<evidence type="ECO:0000313" key="3">
    <source>
        <dbReference type="Proteomes" id="UP001211421"/>
    </source>
</evidence>
<dbReference type="EMBL" id="JAQMLS010000014">
    <property type="protein sequence ID" value="MDB8743217.1"/>
    <property type="molecule type" value="Genomic_DNA"/>
</dbReference>
<dbReference type="Gene3D" id="3.30.2310.20">
    <property type="entry name" value="RelE-like"/>
    <property type="match status" value="1"/>
</dbReference>
<reference evidence="2" key="1">
    <citation type="submission" date="2023-01" db="EMBL/GenBank/DDBJ databases">
        <title>Human gut microbiome strain richness.</title>
        <authorList>
            <person name="Chen-Liaw A."/>
        </authorList>
    </citation>
    <scope>NUCLEOTIDE SEQUENCE</scope>
    <source>
        <strain evidence="2">D59st1_B8_D59t2_181005</strain>
    </source>
</reference>
<dbReference type="InterPro" id="IPR007712">
    <property type="entry name" value="RelE/ParE_toxin"/>
</dbReference>
<dbReference type="InterPro" id="IPR035093">
    <property type="entry name" value="RelE/ParE_toxin_dom_sf"/>
</dbReference>
<dbReference type="RefSeq" id="WP_243128111.1">
    <property type="nucleotide sequence ID" value="NZ_JADMNX010000014.1"/>
</dbReference>
<keyword evidence="1" id="KW-1277">Toxin-antitoxin system</keyword>
<protein>
    <submittedName>
        <fullName evidence="2">Type II toxin-antitoxin system RelE/ParE family toxin</fullName>
    </submittedName>
</protein>
<evidence type="ECO:0000256" key="1">
    <source>
        <dbReference type="ARBA" id="ARBA00022649"/>
    </source>
</evidence>
<sequence length="120" mass="13902">MMKLQINPEVIKDIAEIKRYICEDLDSPIAADRIAKKIVSSYKKLKNAPFIGAPLDSIIDVKTDYRFLVCGNYLIFYKVKHDIISIYRVMNGRRDYCRQLFGTSFAQIDDNEETSEISQN</sequence>
<name>A0AAW6E297_9FIRM</name>